<dbReference type="OrthoDB" id="9765158at2"/>
<proteinExistence type="predicted"/>
<dbReference type="InterPro" id="IPR052196">
    <property type="entry name" value="Bact_Kbp"/>
</dbReference>
<dbReference type="Gene3D" id="3.10.350.10">
    <property type="entry name" value="LysM domain"/>
    <property type="match status" value="1"/>
</dbReference>
<dbReference type="KEGG" id="aeh:Mlg_2629"/>
<keyword evidence="1" id="KW-0732">Signal</keyword>
<feature type="chain" id="PRO_5004167878" evidence="1">
    <location>
        <begin position="22"/>
        <end position="338"/>
    </location>
</feature>
<dbReference type="CDD" id="cd00118">
    <property type="entry name" value="LysM"/>
    <property type="match status" value="1"/>
</dbReference>
<keyword evidence="4" id="KW-1185">Reference proteome</keyword>
<sequence length="338" mass="37521">MRTGKLLGLLALMLFSVSVLAGDLIRSDHPERYEVQRGDTLWDISARFLRDPWNWPAIWQANPEIENPHLIFPGDILRLSWVDGEPRIQVEDRVVRLSPRVRETALEEAIPTIPMSAIRPFLARSHILDEATLDAAPYVLTGREGRVLSAAGDHIYARGLTEDAADAFNLVRRGDPITDPDTGETLGYEAIDLGDAELLSNGDPATLQVTRSSREIRAGDRLVEGITELRRAQLTLGVPDDPDFAGRIVHVLDGVRQVGQFSVVVVNRGAEDGLEPGHVLRVFSATETARDPVTREVVELPEEDAGDLVIFRSMDRLSLGLVMEARRPMQVLDKVRRP</sequence>
<reference evidence="4" key="1">
    <citation type="submission" date="2006-08" db="EMBL/GenBank/DDBJ databases">
        <title>Complete sequence of Alkalilimnicola ehrilichei MLHE-1.</title>
        <authorList>
            <person name="Copeland A."/>
            <person name="Lucas S."/>
            <person name="Lapidus A."/>
            <person name="Barry K."/>
            <person name="Detter J.C."/>
            <person name="Glavina del Rio T."/>
            <person name="Hammon N."/>
            <person name="Israni S."/>
            <person name="Dalin E."/>
            <person name="Tice H."/>
            <person name="Pitluck S."/>
            <person name="Sims D."/>
            <person name="Brettin T."/>
            <person name="Bruce D."/>
            <person name="Han C."/>
            <person name="Tapia R."/>
            <person name="Gilna P."/>
            <person name="Schmutz J."/>
            <person name="Larimer F."/>
            <person name="Land M."/>
            <person name="Hauser L."/>
            <person name="Kyrpides N."/>
            <person name="Mikhailova N."/>
            <person name="Oremland R.S."/>
            <person name="Hoeft S.E."/>
            <person name="Switzer-Blum J."/>
            <person name="Kulp T."/>
            <person name="King G."/>
            <person name="Tabita R."/>
            <person name="Witte B."/>
            <person name="Santini J.M."/>
            <person name="Basu P."/>
            <person name="Hollibaugh J.T."/>
            <person name="Xie G."/>
            <person name="Stolz J.F."/>
            <person name="Richardson P."/>
        </authorList>
    </citation>
    <scope>NUCLEOTIDE SEQUENCE [LARGE SCALE GENOMIC DNA]</scope>
    <source>
        <strain evidence="4">ATCC BAA-1101 / DSM 17681 / MLHE-1</strain>
    </source>
</reference>
<dbReference type="PROSITE" id="PS51782">
    <property type="entry name" value="LYSM"/>
    <property type="match status" value="1"/>
</dbReference>
<name>Q0A5B8_ALKEH</name>
<evidence type="ECO:0000256" key="1">
    <source>
        <dbReference type="SAM" id="SignalP"/>
    </source>
</evidence>
<evidence type="ECO:0000259" key="2">
    <source>
        <dbReference type="PROSITE" id="PS51782"/>
    </source>
</evidence>
<accession>Q0A5B8</accession>
<dbReference type="EMBL" id="CP000453">
    <property type="protein sequence ID" value="ABI57969.1"/>
    <property type="molecule type" value="Genomic_DNA"/>
</dbReference>
<dbReference type="InterPro" id="IPR036779">
    <property type="entry name" value="LysM_dom_sf"/>
</dbReference>
<organism evidence="3 4">
    <name type="scientific">Alkalilimnicola ehrlichii (strain ATCC BAA-1101 / DSM 17681 / MLHE-1)</name>
    <dbReference type="NCBI Taxonomy" id="187272"/>
    <lineage>
        <taxon>Bacteria</taxon>
        <taxon>Pseudomonadati</taxon>
        <taxon>Pseudomonadota</taxon>
        <taxon>Gammaproteobacteria</taxon>
        <taxon>Chromatiales</taxon>
        <taxon>Ectothiorhodospiraceae</taxon>
        <taxon>Alkalilimnicola</taxon>
    </lineage>
</organism>
<dbReference type="InterPro" id="IPR018392">
    <property type="entry name" value="LysM"/>
</dbReference>
<protein>
    <submittedName>
        <fullName evidence="3">Peptidoglycan-binding LysM</fullName>
    </submittedName>
</protein>
<dbReference type="AlphaFoldDB" id="Q0A5B8"/>
<evidence type="ECO:0000313" key="3">
    <source>
        <dbReference type="EMBL" id="ABI57969.1"/>
    </source>
</evidence>
<feature type="signal peptide" evidence="1">
    <location>
        <begin position="1"/>
        <end position="21"/>
    </location>
</feature>
<dbReference type="SUPFAM" id="SSF54106">
    <property type="entry name" value="LysM domain"/>
    <property type="match status" value="1"/>
</dbReference>
<dbReference type="PANTHER" id="PTHR34700:SF4">
    <property type="entry name" value="PHAGE-LIKE ELEMENT PBSX PROTEIN XKDP"/>
    <property type="match status" value="1"/>
</dbReference>
<dbReference type="Pfam" id="PF01476">
    <property type="entry name" value="LysM"/>
    <property type="match status" value="1"/>
</dbReference>
<gene>
    <name evidence="3" type="ordered locus">Mlg_2629</name>
</gene>
<dbReference type="HOGENOM" id="CLU_050533_0_0_6"/>
<dbReference type="SMART" id="SM00257">
    <property type="entry name" value="LysM"/>
    <property type="match status" value="1"/>
</dbReference>
<dbReference type="eggNOG" id="COG1652">
    <property type="taxonomic scope" value="Bacteria"/>
</dbReference>
<evidence type="ECO:0000313" key="4">
    <source>
        <dbReference type="Proteomes" id="UP000001962"/>
    </source>
</evidence>
<feature type="domain" description="LysM" evidence="2">
    <location>
        <begin position="31"/>
        <end position="79"/>
    </location>
</feature>
<dbReference type="Proteomes" id="UP000001962">
    <property type="component" value="Chromosome"/>
</dbReference>
<dbReference type="PANTHER" id="PTHR34700">
    <property type="entry name" value="POTASSIUM BINDING PROTEIN KBP"/>
    <property type="match status" value="1"/>
</dbReference>
<dbReference type="RefSeq" id="WP_011630362.1">
    <property type="nucleotide sequence ID" value="NC_008340.1"/>
</dbReference>